<name>L7VX66_9BACT</name>
<reference evidence="1" key="1">
    <citation type="submission" date="2012-09" db="EMBL/GenBank/DDBJ databases">
        <title>Metagenomic Characterization of a Microbial Community in Wastewater Detects High Levels of Antibiotic Resistance.</title>
        <authorList>
            <person name="Abrams M."/>
            <person name="Caldwell A."/>
            <person name="Vandaei E."/>
            <person name="Lee W."/>
            <person name="Perrott J."/>
            <person name="Khan S.Y."/>
            <person name="Ta J."/>
            <person name="Romero D."/>
            <person name="Nguyen V."/>
            <person name="Pourmand N."/>
            <person name="Ouverney C.C."/>
        </authorList>
    </citation>
    <scope>NUCLEOTIDE SEQUENCE</scope>
</reference>
<proteinExistence type="predicted"/>
<evidence type="ECO:0000313" key="1">
    <source>
        <dbReference type="EMBL" id="AGC71668.1"/>
    </source>
</evidence>
<accession>L7VX66</accession>
<dbReference type="AlphaFoldDB" id="L7VX66"/>
<sequence length="447" mass="49236">MTAVLAPLEALPTTTTALVRATLHAQQGLIERSAARLLSATVPDGVWMVRRASLTLRFFIARSSAQVLFFFARRDLPEVRPLSAQLDVTVQAVPPAIPTDDAALPASDQPIHHLTVPSFLVVKPSAADFAQHTLSFTDSRDCILFRFGTGPSHYLGIRHPERGPQAQLFYHQEGHPATELTALPTSLFLALTETIRRDLTAQDRAAQTLPVQIPHDPSALSDVDVALFWLIEGFRLMESCATEQRSDVASPLRPLALAYAPSVYQAELALRVNQQGFFVSDPQEDAIALGLRVSVSRERGALLARLSLLPPDFLCQGPLREAFLRALRNSGNRSLRSQLGLRDEDAWSSLLDSAQERAVIFRVDRTRSTDVNVVVLSAAETATSAARQIIIRCQAQVDVKESPPSVNLSDVSLRYDSLQGSKQVLDGETLRYFLRLASALQRWLRLL</sequence>
<protein>
    <submittedName>
        <fullName evidence="1">Uncharacterized protein</fullName>
    </submittedName>
</protein>
<organism evidence="1">
    <name type="scientific">uncultured bacterium A1Q1_fos_2386</name>
    <dbReference type="NCBI Taxonomy" id="1256568"/>
    <lineage>
        <taxon>Bacteria</taxon>
        <taxon>environmental samples</taxon>
    </lineage>
</organism>
<dbReference type="EMBL" id="JX649879">
    <property type="protein sequence ID" value="AGC71668.1"/>
    <property type="molecule type" value="Genomic_DNA"/>
</dbReference>